<accession>A0ABQ5KQP8</accession>
<keyword evidence="4" id="KW-1185">Reference proteome</keyword>
<evidence type="ECO:0000313" key="3">
    <source>
        <dbReference type="EMBL" id="GKT34803.1"/>
    </source>
</evidence>
<feature type="region of interest" description="Disordered" evidence="2">
    <location>
        <begin position="742"/>
        <end position="763"/>
    </location>
</feature>
<feature type="coiled-coil region" evidence="1">
    <location>
        <begin position="403"/>
        <end position="466"/>
    </location>
</feature>
<proteinExistence type="predicted"/>
<organism evidence="3 4">
    <name type="scientific">Aduncisulcus paluster</name>
    <dbReference type="NCBI Taxonomy" id="2918883"/>
    <lineage>
        <taxon>Eukaryota</taxon>
        <taxon>Metamonada</taxon>
        <taxon>Carpediemonas-like organisms</taxon>
        <taxon>Aduncisulcus</taxon>
    </lineage>
</organism>
<evidence type="ECO:0000313" key="4">
    <source>
        <dbReference type="Proteomes" id="UP001057375"/>
    </source>
</evidence>
<evidence type="ECO:0000256" key="1">
    <source>
        <dbReference type="SAM" id="Coils"/>
    </source>
</evidence>
<feature type="region of interest" description="Disordered" evidence="2">
    <location>
        <begin position="289"/>
        <end position="316"/>
    </location>
</feature>
<feature type="coiled-coil region" evidence="1">
    <location>
        <begin position="4"/>
        <end position="38"/>
    </location>
</feature>
<feature type="non-terminal residue" evidence="3">
    <location>
        <position position="1"/>
    </location>
</feature>
<dbReference type="Gene3D" id="1.10.287.1490">
    <property type="match status" value="1"/>
</dbReference>
<sequence length="763" mass="88302">HADNAALKQSLDSKKSLEEKLRQQVKALQTELIDTKTAFEECKDKCSSIDESHSALTEEHEAFKRTIEESTHENTILMNKYRDEVEDFRQRLRIAKEEGEKSRKMLLSQNRKVSSLEHENTSVKQKWRDAEETVSRLELELSQSTAEIDRLHKEITSIRSTLEEKTTDMTKNTEEMSKTRKQQVHLETTLREQQEHIRKLHHIVDRHRTERISEQRRFEERSVHLEGENERLKHELAEFRDQVEKKDRTTEREVNLLFQKKEEELSKSKAEYESKISSLSTELKRLTSAQRTAVSQKEEYEKKLKSSREISEKETREMRGTIDVLEEKLRHLRKEGEEKEEEDRSVKAKLERMRRDSEQIHFTSLRHIISSFDTLKANCDSLHGDQETFEMSLQTCQTGVFDMQEALDSLRREEKEREEGMKRVISATCEENMQLKRTLTKLGGTIQVLQRKVEEKEEIIGQLNAHVSSLTAAKQRSEYEHSQQLDRVKREMGELVEVEKREKERMTKQFKEVSKQHAALQISHSRSKEDMKKVLKEQTTLSQSAAGRISSAQQQLSKVKLELEQSQERESHLRQTLEELTAEKNKMYLQMTTKEEEESLMRNKVKDLESRVVEMKKKKAEMSDMHNKQITTMKATLIKFQDRLKDCQTFITTLTEQKSKLKEEVDSLHKRVTGQFQNEFDSMGATSMDSIGMGMPGSRGPRGADASLGLGGFGGLGGLGGDMYGSNASTFGVMPFSASMSSTHSTPAFDLPPFPPSTGFSKK</sequence>
<feature type="compositionally biased region" description="Basic and acidic residues" evidence="2">
    <location>
        <begin position="296"/>
        <end position="316"/>
    </location>
</feature>
<reference evidence="3" key="1">
    <citation type="submission" date="2022-03" db="EMBL/GenBank/DDBJ databases">
        <title>Draft genome sequence of Aduncisulcus paluster, a free-living microaerophilic Fornicata.</title>
        <authorList>
            <person name="Yuyama I."/>
            <person name="Kume K."/>
            <person name="Tamura T."/>
            <person name="Inagaki Y."/>
            <person name="Hashimoto T."/>
        </authorList>
    </citation>
    <scope>NUCLEOTIDE SEQUENCE</scope>
    <source>
        <strain evidence="3">NY0171</strain>
    </source>
</reference>
<gene>
    <name evidence="3" type="ORF">ADUPG1_008090</name>
</gene>
<dbReference type="EMBL" id="BQXS01010870">
    <property type="protein sequence ID" value="GKT34803.1"/>
    <property type="molecule type" value="Genomic_DNA"/>
</dbReference>
<evidence type="ECO:0000256" key="2">
    <source>
        <dbReference type="SAM" id="MobiDB-lite"/>
    </source>
</evidence>
<feature type="coiled-coil region" evidence="1">
    <location>
        <begin position="127"/>
        <end position="154"/>
    </location>
</feature>
<protein>
    <submittedName>
        <fullName evidence="3">Uncharacterized protein</fullName>
    </submittedName>
</protein>
<dbReference type="Proteomes" id="UP001057375">
    <property type="component" value="Unassembled WGS sequence"/>
</dbReference>
<keyword evidence="1" id="KW-0175">Coiled coil</keyword>
<name>A0ABQ5KQP8_9EUKA</name>
<feature type="coiled-coil region" evidence="1">
    <location>
        <begin position="549"/>
        <end position="625"/>
    </location>
</feature>
<comment type="caution">
    <text evidence="3">The sequence shown here is derived from an EMBL/GenBank/DDBJ whole genome shotgun (WGS) entry which is preliminary data.</text>
</comment>